<accession>A0A7D5PD64</accession>
<gene>
    <name evidence="2" type="ORF">HZS55_22190</name>
</gene>
<dbReference type="KEGG" id="hrr:HZS55_22190"/>
<proteinExistence type="predicted"/>
<dbReference type="OrthoDB" id="346415at2157"/>
<evidence type="ECO:0000313" key="3">
    <source>
        <dbReference type="Proteomes" id="UP000509667"/>
    </source>
</evidence>
<dbReference type="AlphaFoldDB" id="A0A7D5PD64"/>
<keyword evidence="3" id="KW-1185">Reference proteome</keyword>
<keyword evidence="1" id="KW-0472">Membrane</keyword>
<reference evidence="2 3" key="1">
    <citation type="submission" date="2020-07" db="EMBL/GenBank/DDBJ databases">
        <title>Halosimplex pelagicum sp. nov. and Halosimplex rubrum sp. nov., isolated from salted brown alga Laminaria, and emended description of the genus Halosimplex.</title>
        <authorList>
            <person name="Cui H."/>
        </authorList>
    </citation>
    <scope>NUCLEOTIDE SEQUENCE [LARGE SCALE GENOMIC DNA]</scope>
    <source>
        <strain evidence="2 3">R27</strain>
    </source>
</reference>
<keyword evidence="1" id="KW-1133">Transmembrane helix</keyword>
<evidence type="ECO:0000256" key="1">
    <source>
        <dbReference type="SAM" id="Phobius"/>
    </source>
</evidence>
<organism evidence="2 3">
    <name type="scientific">Halosimplex rubrum</name>
    <dbReference type="NCBI Taxonomy" id="869889"/>
    <lineage>
        <taxon>Archaea</taxon>
        <taxon>Methanobacteriati</taxon>
        <taxon>Methanobacteriota</taxon>
        <taxon>Stenosarchaea group</taxon>
        <taxon>Halobacteria</taxon>
        <taxon>Halobacteriales</taxon>
        <taxon>Haloarculaceae</taxon>
        <taxon>Halosimplex</taxon>
    </lineage>
</organism>
<dbReference type="EMBL" id="CP058910">
    <property type="protein sequence ID" value="QLH79839.1"/>
    <property type="molecule type" value="Genomic_DNA"/>
</dbReference>
<evidence type="ECO:0000313" key="2">
    <source>
        <dbReference type="EMBL" id="QLH79839.1"/>
    </source>
</evidence>
<feature type="transmembrane region" description="Helical" evidence="1">
    <location>
        <begin position="60"/>
        <end position="78"/>
    </location>
</feature>
<sequence>MPAKTGASHALAALVSMLAGTVLSKYVWELLPPLASVGESVSAGLVAATGVALPRPLSGSLVVILGLSFVWGTIYHYARH</sequence>
<dbReference type="RefSeq" id="WP_135365478.1">
    <property type="nucleotide sequence ID" value="NZ_CP058910.1"/>
</dbReference>
<keyword evidence="1" id="KW-0812">Transmembrane</keyword>
<name>A0A7D5PD64_9EURY</name>
<dbReference type="GeneID" id="56080635"/>
<dbReference type="Proteomes" id="UP000509667">
    <property type="component" value="Chromosome"/>
</dbReference>
<protein>
    <submittedName>
        <fullName evidence="2">Uncharacterized protein</fullName>
    </submittedName>
</protein>